<reference evidence="1 2" key="1">
    <citation type="submission" date="2019-03" db="EMBL/GenBank/DDBJ databases">
        <title>First draft genome of Liparis tanakae, snailfish: a comprehensive survey of snailfish specific genes.</title>
        <authorList>
            <person name="Kim W."/>
            <person name="Song I."/>
            <person name="Jeong J.-H."/>
            <person name="Kim D."/>
            <person name="Kim S."/>
            <person name="Ryu S."/>
            <person name="Song J.Y."/>
            <person name="Lee S.K."/>
        </authorList>
    </citation>
    <scope>NUCLEOTIDE SEQUENCE [LARGE SCALE GENOMIC DNA]</scope>
    <source>
        <tissue evidence="1">Muscle</tissue>
    </source>
</reference>
<keyword evidence="2" id="KW-1185">Reference proteome</keyword>
<gene>
    <name evidence="1" type="ORF">EYF80_068125</name>
</gene>
<sequence length="74" mass="8196">MTRDLLPVQSSPSSETPCVTLMKSLQLVIQDSVSTSHNKSRTLQSTSALTSALTSDLWPRETRMSFPFRPLSLT</sequence>
<evidence type="ECO:0000313" key="1">
    <source>
        <dbReference type="EMBL" id="TNN21763.1"/>
    </source>
</evidence>
<dbReference type="Proteomes" id="UP000314294">
    <property type="component" value="Unassembled WGS sequence"/>
</dbReference>
<dbReference type="AlphaFoldDB" id="A0A4Z2DYZ0"/>
<dbReference type="EMBL" id="SRLO01025997">
    <property type="protein sequence ID" value="TNN21763.1"/>
    <property type="molecule type" value="Genomic_DNA"/>
</dbReference>
<evidence type="ECO:0000313" key="2">
    <source>
        <dbReference type="Proteomes" id="UP000314294"/>
    </source>
</evidence>
<accession>A0A4Z2DYZ0</accession>
<protein>
    <submittedName>
        <fullName evidence="1">Uncharacterized protein</fullName>
    </submittedName>
</protein>
<proteinExistence type="predicted"/>
<comment type="caution">
    <text evidence="1">The sequence shown here is derived from an EMBL/GenBank/DDBJ whole genome shotgun (WGS) entry which is preliminary data.</text>
</comment>
<organism evidence="1 2">
    <name type="scientific">Liparis tanakae</name>
    <name type="common">Tanaka's snailfish</name>
    <dbReference type="NCBI Taxonomy" id="230148"/>
    <lineage>
        <taxon>Eukaryota</taxon>
        <taxon>Metazoa</taxon>
        <taxon>Chordata</taxon>
        <taxon>Craniata</taxon>
        <taxon>Vertebrata</taxon>
        <taxon>Euteleostomi</taxon>
        <taxon>Actinopterygii</taxon>
        <taxon>Neopterygii</taxon>
        <taxon>Teleostei</taxon>
        <taxon>Neoteleostei</taxon>
        <taxon>Acanthomorphata</taxon>
        <taxon>Eupercaria</taxon>
        <taxon>Perciformes</taxon>
        <taxon>Cottioidei</taxon>
        <taxon>Cottales</taxon>
        <taxon>Liparidae</taxon>
        <taxon>Liparis</taxon>
    </lineage>
</organism>
<name>A0A4Z2DYZ0_9TELE</name>